<evidence type="ECO:0000313" key="2">
    <source>
        <dbReference type="Proteomes" id="UP001597480"/>
    </source>
</evidence>
<organism evidence="1 2">
    <name type="scientific">Flavobacterium suzhouense</name>
    <dbReference type="NCBI Taxonomy" id="1529638"/>
    <lineage>
        <taxon>Bacteria</taxon>
        <taxon>Pseudomonadati</taxon>
        <taxon>Bacteroidota</taxon>
        <taxon>Flavobacteriia</taxon>
        <taxon>Flavobacteriales</taxon>
        <taxon>Flavobacteriaceae</taxon>
        <taxon>Flavobacterium</taxon>
    </lineage>
</organism>
<name>A0ABW5NYQ5_9FLAO</name>
<keyword evidence="2" id="KW-1185">Reference proteome</keyword>
<proteinExistence type="predicted"/>
<gene>
    <name evidence="1" type="ORF">ACFSR3_13150</name>
</gene>
<dbReference type="EMBL" id="JBHUMD010000026">
    <property type="protein sequence ID" value="MFD2603007.1"/>
    <property type="molecule type" value="Genomic_DNA"/>
</dbReference>
<accession>A0ABW5NYQ5</accession>
<dbReference type="RefSeq" id="WP_379821552.1">
    <property type="nucleotide sequence ID" value="NZ_JBHUMD010000026.1"/>
</dbReference>
<comment type="caution">
    <text evidence="1">The sequence shown here is derived from an EMBL/GenBank/DDBJ whole genome shotgun (WGS) entry which is preliminary data.</text>
</comment>
<sequence length="200" mass="24114">MRLLILLLLLSFKSFSQNQKKHSYFLNEKGETITQNKFHDQSKTGKYTWTDYETKDSVNIRLIYRESYGRIDTIQKRHLLKVLKQVTGITVNKNQTIVINFSFLKDIPNQKRCIDFYTSQKSYRNFFKGKEQFAQFYITEIGFKYPKKFVFEDKNDEIRKMLFPYGDYCNYIIIKPDGRFYKQMGEHRQDVIPQIAKSDW</sequence>
<dbReference type="Proteomes" id="UP001597480">
    <property type="component" value="Unassembled WGS sequence"/>
</dbReference>
<evidence type="ECO:0008006" key="3">
    <source>
        <dbReference type="Google" id="ProtNLM"/>
    </source>
</evidence>
<reference evidence="2" key="1">
    <citation type="journal article" date="2019" name="Int. J. Syst. Evol. Microbiol.">
        <title>The Global Catalogue of Microorganisms (GCM) 10K type strain sequencing project: providing services to taxonomists for standard genome sequencing and annotation.</title>
        <authorList>
            <consortium name="The Broad Institute Genomics Platform"/>
            <consortium name="The Broad Institute Genome Sequencing Center for Infectious Disease"/>
            <person name="Wu L."/>
            <person name="Ma J."/>
        </authorList>
    </citation>
    <scope>NUCLEOTIDE SEQUENCE [LARGE SCALE GENOMIC DNA]</scope>
    <source>
        <strain evidence="2">KCTC 42107</strain>
    </source>
</reference>
<protein>
    <recommendedName>
        <fullName evidence="3">GLPGLI family protein</fullName>
    </recommendedName>
</protein>
<evidence type="ECO:0000313" key="1">
    <source>
        <dbReference type="EMBL" id="MFD2603007.1"/>
    </source>
</evidence>